<feature type="non-terminal residue" evidence="1">
    <location>
        <position position="73"/>
    </location>
</feature>
<dbReference type="AlphaFoldDB" id="A0A382UZD8"/>
<reference evidence="1" key="1">
    <citation type="submission" date="2018-05" db="EMBL/GenBank/DDBJ databases">
        <authorList>
            <person name="Lanie J.A."/>
            <person name="Ng W.-L."/>
            <person name="Kazmierczak K.M."/>
            <person name="Andrzejewski T.M."/>
            <person name="Davidsen T.M."/>
            <person name="Wayne K.J."/>
            <person name="Tettelin H."/>
            <person name="Glass J.I."/>
            <person name="Rusch D."/>
            <person name="Podicherti R."/>
            <person name="Tsui H.-C.T."/>
            <person name="Winkler M.E."/>
        </authorList>
    </citation>
    <scope>NUCLEOTIDE SEQUENCE</scope>
</reference>
<gene>
    <name evidence="1" type="ORF">METZ01_LOCUS391989</name>
</gene>
<sequence>VITSTPQSLAVRAMLQTALEQLDSKINATAITGLTSSACALFTVVTTRRQTVSLLVVPTDADVDTMTSDTRFF</sequence>
<feature type="non-terminal residue" evidence="1">
    <location>
        <position position="1"/>
    </location>
</feature>
<evidence type="ECO:0000313" key="1">
    <source>
        <dbReference type="EMBL" id="SVD39135.1"/>
    </source>
</evidence>
<name>A0A382UZD8_9ZZZZ</name>
<organism evidence="1">
    <name type="scientific">marine metagenome</name>
    <dbReference type="NCBI Taxonomy" id="408172"/>
    <lineage>
        <taxon>unclassified sequences</taxon>
        <taxon>metagenomes</taxon>
        <taxon>ecological metagenomes</taxon>
    </lineage>
</organism>
<protein>
    <submittedName>
        <fullName evidence="1">Uncharacterized protein</fullName>
    </submittedName>
</protein>
<dbReference type="EMBL" id="UINC01147675">
    <property type="protein sequence ID" value="SVD39135.1"/>
    <property type="molecule type" value="Genomic_DNA"/>
</dbReference>
<accession>A0A382UZD8</accession>
<proteinExistence type="predicted"/>